<keyword evidence="2" id="KW-0732">Signal</keyword>
<dbReference type="Proteomes" id="UP000198551">
    <property type="component" value="Unassembled WGS sequence"/>
</dbReference>
<reference evidence="4" key="1">
    <citation type="submission" date="2016-06" db="EMBL/GenBank/DDBJ databases">
        <authorList>
            <person name="Varghese N."/>
        </authorList>
    </citation>
    <scope>NUCLEOTIDE SEQUENCE [LARGE SCALE GENOMIC DNA]</scope>
    <source>
        <strain evidence="4">DSM 45555</strain>
    </source>
</reference>
<keyword evidence="4" id="KW-1185">Reference proteome</keyword>
<dbReference type="EMBL" id="FMCV01000008">
    <property type="protein sequence ID" value="SCF09027.1"/>
    <property type="molecule type" value="Genomic_DNA"/>
</dbReference>
<evidence type="ECO:0000256" key="2">
    <source>
        <dbReference type="SAM" id="SignalP"/>
    </source>
</evidence>
<feature type="chain" id="PRO_5039607220" description="DUF4878 domain-containing protein" evidence="2">
    <location>
        <begin position="24"/>
        <end position="174"/>
    </location>
</feature>
<feature type="compositionally biased region" description="Low complexity" evidence="1">
    <location>
        <begin position="151"/>
        <end position="161"/>
    </location>
</feature>
<accession>A0A1C4XKP1</accession>
<protein>
    <recommendedName>
        <fullName evidence="5">DUF4878 domain-containing protein</fullName>
    </recommendedName>
</protein>
<evidence type="ECO:0000313" key="4">
    <source>
        <dbReference type="Proteomes" id="UP000198551"/>
    </source>
</evidence>
<sequence>MGRSHRGRFAGLALLALLPAALAACGSGGQDGGDTPPSGKAPAEEAAAKSRERVQAYLDALTARDAAAGRSQLCAPMHAAFDSAATGPNGDFADHFTVPQATITEVRSGPNGQEVSASITVAAGSRKAVRPLLFTVTRSGADWCISGEAPGDGSVDPDVSPSGPPPTASAVPSQ</sequence>
<proteinExistence type="predicted"/>
<name>A0A1C4XKP1_9ACTN</name>
<gene>
    <name evidence="3" type="ORF">GA0070215_1083</name>
</gene>
<evidence type="ECO:0000256" key="1">
    <source>
        <dbReference type="SAM" id="MobiDB-lite"/>
    </source>
</evidence>
<evidence type="ECO:0008006" key="5">
    <source>
        <dbReference type="Google" id="ProtNLM"/>
    </source>
</evidence>
<evidence type="ECO:0000313" key="3">
    <source>
        <dbReference type="EMBL" id="SCF09027.1"/>
    </source>
</evidence>
<dbReference type="PROSITE" id="PS51257">
    <property type="entry name" value="PROKAR_LIPOPROTEIN"/>
    <property type="match status" value="1"/>
</dbReference>
<feature type="region of interest" description="Disordered" evidence="1">
    <location>
        <begin position="145"/>
        <end position="174"/>
    </location>
</feature>
<dbReference type="AlphaFoldDB" id="A0A1C4XKP1"/>
<feature type="signal peptide" evidence="2">
    <location>
        <begin position="1"/>
        <end position="23"/>
    </location>
</feature>
<organism evidence="3 4">
    <name type="scientific">Micromonospora marina</name>
    <dbReference type="NCBI Taxonomy" id="307120"/>
    <lineage>
        <taxon>Bacteria</taxon>
        <taxon>Bacillati</taxon>
        <taxon>Actinomycetota</taxon>
        <taxon>Actinomycetes</taxon>
        <taxon>Micromonosporales</taxon>
        <taxon>Micromonosporaceae</taxon>
        <taxon>Micromonospora</taxon>
    </lineage>
</organism>
<dbReference type="RefSeq" id="WP_091045253.1">
    <property type="nucleotide sequence ID" value="NZ_FMCV01000008.1"/>
</dbReference>